<dbReference type="AlphaFoldDB" id="A0A7W8D1I3"/>
<organism evidence="1 2">
    <name type="scientific">Faecalicoccus acidiformans</name>
    <dbReference type="NCBI Taxonomy" id="915173"/>
    <lineage>
        <taxon>Bacteria</taxon>
        <taxon>Bacillati</taxon>
        <taxon>Bacillota</taxon>
        <taxon>Erysipelotrichia</taxon>
        <taxon>Erysipelotrichales</taxon>
        <taxon>Erysipelotrichaceae</taxon>
        <taxon>Faecalicoccus</taxon>
    </lineage>
</organism>
<sequence>MTYLRKLQLLSKPYMHMSDLRQVLGVAYPKFKPLWDQMIKDLENQTGKKLGAWQWGIPTNLICDYFNIDIDRYQELAKKEKADA</sequence>
<reference evidence="1 2" key="1">
    <citation type="submission" date="2020-08" db="EMBL/GenBank/DDBJ databases">
        <title>Genomic Encyclopedia of Type Strains, Phase IV (KMG-IV): sequencing the most valuable type-strain genomes for metagenomic binning, comparative biology and taxonomic classification.</title>
        <authorList>
            <person name="Goeker M."/>
        </authorList>
    </citation>
    <scope>NUCLEOTIDE SEQUENCE [LARGE SCALE GENOMIC DNA]</scope>
    <source>
        <strain evidence="1 2">DSM 26963</strain>
    </source>
</reference>
<dbReference type="Proteomes" id="UP000521313">
    <property type="component" value="Unassembled WGS sequence"/>
</dbReference>
<evidence type="ECO:0000313" key="2">
    <source>
        <dbReference type="Proteomes" id="UP000521313"/>
    </source>
</evidence>
<proteinExistence type="predicted"/>
<accession>A0A7W8D1I3</accession>
<evidence type="ECO:0000313" key="1">
    <source>
        <dbReference type="EMBL" id="MBB5184308.1"/>
    </source>
</evidence>
<name>A0A7W8D1I3_9FIRM</name>
<comment type="caution">
    <text evidence="1">The sequence shown here is derived from an EMBL/GenBank/DDBJ whole genome shotgun (WGS) entry which is preliminary data.</text>
</comment>
<protein>
    <submittedName>
        <fullName evidence="1">Uncharacterized protein</fullName>
    </submittedName>
</protein>
<dbReference type="RefSeq" id="WP_183374166.1">
    <property type="nucleotide sequence ID" value="NZ_JACHHD010000002.1"/>
</dbReference>
<gene>
    <name evidence="1" type="ORF">HNQ43_000343</name>
</gene>
<dbReference type="EMBL" id="JACHHD010000002">
    <property type="protein sequence ID" value="MBB5184308.1"/>
    <property type="molecule type" value="Genomic_DNA"/>
</dbReference>